<keyword evidence="2" id="KW-1185">Reference proteome</keyword>
<dbReference type="EMBL" id="AP027742">
    <property type="protein sequence ID" value="BDZ78256.1"/>
    <property type="molecule type" value="Genomic_DNA"/>
</dbReference>
<protein>
    <submittedName>
        <fullName evidence="1">Uncharacterized protein</fullName>
    </submittedName>
</protein>
<evidence type="ECO:0000313" key="2">
    <source>
        <dbReference type="Proteomes" id="UP001305815"/>
    </source>
</evidence>
<reference evidence="2" key="1">
    <citation type="journal article" date="2023" name="Int. J. Syst. Evol. Microbiol.">
        <title>Claveliimonas bilis gen. nov., sp. nov., deoxycholic acid-producing bacteria isolated from human faeces, and reclassification of Sellimonas monacensis Zenner et al. 2021 as Claveliimonas monacensis comb. nov.</title>
        <authorList>
            <person name="Hisatomi A."/>
            <person name="Kastawa N.W.E.P.G."/>
            <person name="Song I."/>
            <person name="Ohkuma M."/>
            <person name="Fukiya S."/>
            <person name="Sakamoto M."/>
        </authorList>
    </citation>
    <scope>NUCLEOTIDE SEQUENCE [LARGE SCALE GENOMIC DNA]</scope>
    <source>
        <strain evidence="2">12BBH14</strain>
    </source>
</reference>
<accession>A0ABM8I572</accession>
<name>A0ABM8I572_9FIRM</name>
<gene>
    <name evidence="1" type="ORF">Lac1_24390</name>
</gene>
<organism evidence="1 2">
    <name type="scientific">Claveliimonas bilis</name>
    <dbReference type="NCBI Taxonomy" id="3028070"/>
    <lineage>
        <taxon>Bacteria</taxon>
        <taxon>Bacillati</taxon>
        <taxon>Bacillota</taxon>
        <taxon>Clostridia</taxon>
        <taxon>Lachnospirales</taxon>
        <taxon>Lachnospiraceae</taxon>
        <taxon>Claveliimonas</taxon>
    </lineage>
</organism>
<sequence length="59" mass="7020">MTEKPSCDKEALMIYLLSKRYRREKSPIAHNPVSRSRQVSIETFFVYIAVYLSGKEEWH</sequence>
<evidence type="ECO:0000313" key="1">
    <source>
        <dbReference type="EMBL" id="BDZ78256.1"/>
    </source>
</evidence>
<proteinExistence type="predicted"/>
<dbReference type="Proteomes" id="UP001305815">
    <property type="component" value="Chromosome"/>
</dbReference>